<dbReference type="AlphaFoldDB" id="G2R456"/>
<dbReference type="KEGG" id="ttt:THITE_2111970"/>
<evidence type="ECO:0000256" key="1">
    <source>
        <dbReference type="SAM" id="MobiDB-lite"/>
    </source>
</evidence>
<dbReference type="RefSeq" id="XP_003651534.1">
    <property type="nucleotide sequence ID" value="XM_003651486.1"/>
</dbReference>
<protein>
    <submittedName>
        <fullName evidence="2">Uncharacterized protein</fullName>
    </submittedName>
</protein>
<dbReference type="EMBL" id="CP003010">
    <property type="protein sequence ID" value="AEO65198.1"/>
    <property type="molecule type" value="Genomic_DNA"/>
</dbReference>
<gene>
    <name evidence="2" type="ORF">THITE_2111970</name>
</gene>
<dbReference type="GeneID" id="11518726"/>
<proteinExistence type="predicted"/>
<dbReference type="HOGENOM" id="CLU_3034045_0_0_1"/>
<reference evidence="2 3" key="1">
    <citation type="journal article" date="2011" name="Nat. Biotechnol.">
        <title>Comparative genomic analysis of the thermophilic biomass-degrading fungi Myceliophthora thermophila and Thielavia terrestris.</title>
        <authorList>
            <person name="Berka R.M."/>
            <person name="Grigoriev I.V."/>
            <person name="Otillar R."/>
            <person name="Salamov A."/>
            <person name="Grimwood J."/>
            <person name="Reid I."/>
            <person name="Ishmael N."/>
            <person name="John T."/>
            <person name="Darmond C."/>
            <person name="Moisan M.-C."/>
            <person name="Henrissat B."/>
            <person name="Coutinho P.M."/>
            <person name="Lombard V."/>
            <person name="Natvig D.O."/>
            <person name="Lindquist E."/>
            <person name="Schmutz J."/>
            <person name="Lucas S."/>
            <person name="Harris P."/>
            <person name="Powlowski J."/>
            <person name="Bellemare A."/>
            <person name="Taylor D."/>
            <person name="Butler G."/>
            <person name="de Vries R.P."/>
            <person name="Allijn I.E."/>
            <person name="van den Brink J."/>
            <person name="Ushinsky S."/>
            <person name="Storms R."/>
            <person name="Powell A.J."/>
            <person name="Paulsen I.T."/>
            <person name="Elbourne L.D.H."/>
            <person name="Baker S.E."/>
            <person name="Magnuson J."/>
            <person name="LaBoissiere S."/>
            <person name="Clutterbuck A.J."/>
            <person name="Martinez D."/>
            <person name="Wogulis M."/>
            <person name="de Leon A.L."/>
            <person name="Rey M.W."/>
            <person name="Tsang A."/>
        </authorList>
    </citation>
    <scope>NUCLEOTIDE SEQUENCE [LARGE SCALE GENOMIC DNA]</scope>
    <source>
        <strain evidence="3">ATCC 38088 / NRRL 8126</strain>
    </source>
</reference>
<name>G2R456_THETT</name>
<feature type="region of interest" description="Disordered" evidence="1">
    <location>
        <begin position="22"/>
        <end position="55"/>
    </location>
</feature>
<sequence>MLQKPRSLTPATVLPAFPSRWADRRSQCASQEEKLLKRPPPLHPTMRPSHNQTKR</sequence>
<organism evidence="2 3">
    <name type="scientific">Thermothielavioides terrestris (strain ATCC 38088 / NRRL 8126)</name>
    <name type="common">Thielavia terrestris</name>
    <dbReference type="NCBI Taxonomy" id="578455"/>
    <lineage>
        <taxon>Eukaryota</taxon>
        <taxon>Fungi</taxon>
        <taxon>Dikarya</taxon>
        <taxon>Ascomycota</taxon>
        <taxon>Pezizomycotina</taxon>
        <taxon>Sordariomycetes</taxon>
        <taxon>Sordariomycetidae</taxon>
        <taxon>Sordariales</taxon>
        <taxon>Chaetomiaceae</taxon>
        <taxon>Thermothielavioides</taxon>
        <taxon>Thermothielavioides terrestris</taxon>
    </lineage>
</organism>
<dbReference type="Proteomes" id="UP000008181">
    <property type="component" value="Chromosome 2"/>
</dbReference>
<keyword evidence="3" id="KW-1185">Reference proteome</keyword>
<feature type="compositionally biased region" description="Basic and acidic residues" evidence="1">
    <location>
        <begin position="22"/>
        <end position="36"/>
    </location>
</feature>
<evidence type="ECO:0000313" key="3">
    <source>
        <dbReference type="Proteomes" id="UP000008181"/>
    </source>
</evidence>
<evidence type="ECO:0000313" key="2">
    <source>
        <dbReference type="EMBL" id="AEO65198.1"/>
    </source>
</evidence>
<accession>G2R456</accession>